<dbReference type="RefSeq" id="WP_094027413.1">
    <property type="nucleotide sequence ID" value="NZ_NGAF01000018.1"/>
</dbReference>
<dbReference type="EMBL" id="NGAF01000018">
    <property type="protein sequence ID" value="OXR41578.1"/>
    <property type="molecule type" value="Genomic_DNA"/>
</dbReference>
<evidence type="ECO:0000256" key="4">
    <source>
        <dbReference type="ARBA" id="ARBA00022729"/>
    </source>
</evidence>
<dbReference type="GO" id="GO:0045493">
    <property type="term" value="P:xylan catabolic process"/>
    <property type="evidence" value="ECO:0007669"/>
    <property type="project" value="UniProtKB-KW"/>
</dbReference>
<gene>
    <name evidence="9" type="ORF">B7C42_06219</name>
</gene>
<evidence type="ECO:0000256" key="3">
    <source>
        <dbReference type="ARBA" id="ARBA00022651"/>
    </source>
</evidence>
<dbReference type="InterPro" id="IPR029058">
    <property type="entry name" value="AB_hydrolase_fold"/>
</dbReference>
<evidence type="ECO:0000256" key="2">
    <source>
        <dbReference type="ARBA" id="ARBA00022525"/>
    </source>
</evidence>
<dbReference type="Gene3D" id="3.40.50.1820">
    <property type="entry name" value="alpha/beta hydrolase"/>
    <property type="match status" value="1"/>
</dbReference>
<evidence type="ECO:0008006" key="11">
    <source>
        <dbReference type="Google" id="ProtNLM"/>
    </source>
</evidence>
<keyword evidence="6" id="KW-0119">Carbohydrate metabolism</keyword>
<dbReference type="PANTHER" id="PTHR38050:SF2">
    <property type="entry name" value="FERULOYL ESTERASE C-RELATED"/>
    <property type="match status" value="1"/>
</dbReference>
<reference evidence="9 10" key="1">
    <citation type="submission" date="2017-07" db="EMBL/GenBank/DDBJ databases">
        <title>First draft Genome Sequence of Nocardia cerradoensis isolated from human infection.</title>
        <authorList>
            <person name="Carrasco G."/>
        </authorList>
    </citation>
    <scope>NUCLEOTIDE SEQUENCE [LARGE SCALE GENOMIC DNA]</scope>
    <source>
        <strain evidence="9 10">CNM20130759</strain>
    </source>
</reference>
<dbReference type="PANTHER" id="PTHR38050">
    <property type="match status" value="1"/>
</dbReference>
<name>A0A231GYB1_9NOCA</name>
<feature type="chain" id="PRO_5038960744" description="Polyhydroxybutyrate depolymerase" evidence="8">
    <location>
        <begin position="26"/>
        <end position="307"/>
    </location>
</feature>
<dbReference type="SUPFAM" id="SSF53474">
    <property type="entry name" value="alpha/beta-Hydrolases"/>
    <property type="match status" value="1"/>
</dbReference>
<comment type="caution">
    <text evidence="9">The sequence shown here is derived from an EMBL/GenBank/DDBJ whole genome shotgun (WGS) entry which is preliminary data.</text>
</comment>
<evidence type="ECO:0000256" key="6">
    <source>
        <dbReference type="ARBA" id="ARBA00023277"/>
    </source>
</evidence>
<sequence length="307" mass="32220">MRAIAIHLAAAVAAIAAVVASLQIAQVAHVDRSPVRPTAAQCSLAPTAGTVVRTIGSRIYRLNVPAGLAGHSVPLLLAEHGNASNAADFEQVSGWTPYAAAHHFIVAYPQGNANNLPLDPGNGLVGNDWQFQQGSIDVQFLRAVVADIEANWCIDSGRVYSSGWSDGGIMSQRLACDASDVFADVTSWEGGDPTLPNPTLLIPSPPSPCTPARPISVEIAQGQIDPISDPPAGVANVGAWVNRDGCPVRPAQSSDAFGTRAGYGPCRSGTSVQYRVENGQLHQWPSGAAGEDLRDRLWNFMFATTLP</sequence>
<dbReference type="GO" id="GO:0005576">
    <property type="term" value="C:extracellular region"/>
    <property type="evidence" value="ECO:0007669"/>
    <property type="project" value="UniProtKB-SubCell"/>
</dbReference>
<evidence type="ECO:0000313" key="10">
    <source>
        <dbReference type="Proteomes" id="UP000215506"/>
    </source>
</evidence>
<keyword evidence="4 8" id="KW-0732">Signal</keyword>
<keyword evidence="3" id="KW-0858">Xylan degradation</keyword>
<accession>A0A231GYB1</accession>
<protein>
    <recommendedName>
        <fullName evidence="11">Polyhydroxybutyrate depolymerase</fullName>
    </recommendedName>
</protein>
<evidence type="ECO:0000256" key="1">
    <source>
        <dbReference type="ARBA" id="ARBA00004613"/>
    </source>
</evidence>
<dbReference type="AlphaFoldDB" id="A0A231GYB1"/>
<keyword evidence="2" id="KW-0964">Secreted</keyword>
<organism evidence="9 10">
    <name type="scientific">Nocardia cerradoensis</name>
    <dbReference type="NCBI Taxonomy" id="85688"/>
    <lineage>
        <taxon>Bacteria</taxon>
        <taxon>Bacillati</taxon>
        <taxon>Actinomycetota</taxon>
        <taxon>Actinomycetes</taxon>
        <taxon>Mycobacteriales</taxon>
        <taxon>Nocardiaceae</taxon>
        <taxon>Nocardia</taxon>
    </lineage>
</organism>
<dbReference type="Proteomes" id="UP000215506">
    <property type="component" value="Unassembled WGS sequence"/>
</dbReference>
<proteinExistence type="predicted"/>
<feature type="signal peptide" evidence="8">
    <location>
        <begin position="1"/>
        <end position="25"/>
    </location>
</feature>
<keyword evidence="5" id="KW-0378">Hydrolase</keyword>
<dbReference type="InterPro" id="IPR043595">
    <property type="entry name" value="FaeB/C/D"/>
</dbReference>
<evidence type="ECO:0000256" key="7">
    <source>
        <dbReference type="ARBA" id="ARBA00023326"/>
    </source>
</evidence>
<keyword evidence="10" id="KW-1185">Reference proteome</keyword>
<comment type="subcellular location">
    <subcellularLocation>
        <location evidence="1">Secreted</location>
    </subcellularLocation>
</comment>
<evidence type="ECO:0000256" key="8">
    <source>
        <dbReference type="SAM" id="SignalP"/>
    </source>
</evidence>
<keyword evidence="7" id="KW-0624">Polysaccharide degradation</keyword>
<evidence type="ECO:0000313" key="9">
    <source>
        <dbReference type="EMBL" id="OXR41578.1"/>
    </source>
</evidence>
<dbReference type="GO" id="GO:0030600">
    <property type="term" value="F:feruloyl esterase activity"/>
    <property type="evidence" value="ECO:0007669"/>
    <property type="project" value="InterPro"/>
</dbReference>
<evidence type="ECO:0000256" key="5">
    <source>
        <dbReference type="ARBA" id="ARBA00022801"/>
    </source>
</evidence>